<dbReference type="InterPro" id="IPR010445">
    <property type="entry name" value="LapA_dom"/>
</dbReference>
<dbReference type="Pfam" id="PF06305">
    <property type="entry name" value="LapA_dom"/>
    <property type="match status" value="1"/>
</dbReference>
<keyword evidence="5" id="KW-0175">Coiled coil</keyword>
<keyword evidence="2 6" id="KW-0812">Transmembrane</keyword>
<feature type="domain" description="Lipopolysaccharide assembly protein A" evidence="7">
    <location>
        <begin position="24"/>
        <end position="83"/>
    </location>
</feature>
<dbReference type="RefSeq" id="WP_194561571.1">
    <property type="nucleotide sequence ID" value="NZ_JADKPV010000001.1"/>
</dbReference>
<keyword evidence="9" id="KW-1185">Reference proteome</keyword>
<evidence type="ECO:0000256" key="2">
    <source>
        <dbReference type="ARBA" id="ARBA00022692"/>
    </source>
</evidence>
<evidence type="ECO:0000259" key="7">
    <source>
        <dbReference type="Pfam" id="PF06305"/>
    </source>
</evidence>
<keyword evidence="1" id="KW-1003">Cell membrane</keyword>
<organism evidence="8 9">
    <name type="scientific">Savagea serpentis</name>
    <dbReference type="NCBI Taxonomy" id="2785297"/>
    <lineage>
        <taxon>Bacteria</taxon>
        <taxon>Bacillati</taxon>
        <taxon>Bacillota</taxon>
        <taxon>Bacilli</taxon>
        <taxon>Bacillales</taxon>
        <taxon>Caryophanaceae</taxon>
        <taxon>Savagea</taxon>
    </lineage>
</organism>
<protein>
    <submittedName>
        <fullName evidence="8">DUF1049 domain-containing protein</fullName>
    </submittedName>
</protein>
<dbReference type="Proteomes" id="UP000622653">
    <property type="component" value="Unassembled WGS sequence"/>
</dbReference>
<comment type="caution">
    <text evidence="8">The sequence shown here is derived from an EMBL/GenBank/DDBJ whole genome shotgun (WGS) entry which is preliminary data.</text>
</comment>
<accession>A0A8J7KGR6</accession>
<dbReference type="GO" id="GO:0005886">
    <property type="term" value="C:plasma membrane"/>
    <property type="evidence" value="ECO:0007669"/>
    <property type="project" value="InterPro"/>
</dbReference>
<dbReference type="EMBL" id="JADKPV010000001">
    <property type="protein sequence ID" value="MBF4500113.1"/>
    <property type="molecule type" value="Genomic_DNA"/>
</dbReference>
<dbReference type="PANTHER" id="PTHR41335">
    <property type="entry name" value="MEMBRANE PROTEIN-RELATED"/>
    <property type="match status" value="1"/>
</dbReference>
<dbReference type="PANTHER" id="PTHR41335:SF1">
    <property type="entry name" value="MEMBRANE PROTEIN"/>
    <property type="match status" value="1"/>
</dbReference>
<evidence type="ECO:0000256" key="5">
    <source>
        <dbReference type="SAM" id="Coils"/>
    </source>
</evidence>
<evidence type="ECO:0000313" key="8">
    <source>
        <dbReference type="EMBL" id="MBF4500113.1"/>
    </source>
</evidence>
<sequence length="116" mass="13350">MKTQWMLIVSLLLAIVVAIFSIVNIRPVIVNFVFTTAEMPLVLVILASVLIGAFISGSFALFRRMQYRQEIKHLQTIIEEKEELLRQEQLRIIPQQDVVVRDITNEANEVTVIDEQ</sequence>
<keyword evidence="3 6" id="KW-1133">Transmembrane helix</keyword>
<reference evidence="8" key="1">
    <citation type="submission" date="2020-11" db="EMBL/GenBank/DDBJ databases">
        <title>Multidrug resistant novel bacterium Savagea serpentis sp. nov., isolated from the scats of a vine snake (Ahaetulla nasuta).</title>
        <authorList>
            <person name="Venkata Ramana V."/>
            <person name="Vikas Patil S."/>
            <person name="Yogita Lugani V."/>
        </authorList>
    </citation>
    <scope>NUCLEOTIDE SEQUENCE</scope>
    <source>
        <strain evidence="8">SN6</strain>
    </source>
</reference>
<evidence type="ECO:0000256" key="6">
    <source>
        <dbReference type="SAM" id="Phobius"/>
    </source>
</evidence>
<keyword evidence="4 6" id="KW-0472">Membrane</keyword>
<feature type="coiled-coil region" evidence="5">
    <location>
        <begin position="64"/>
        <end position="91"/>
    </location>
</feature>
<evidence type="ECO:0000256" key="4">
    <source>
        <dbReference type="ARBA" id="ARBA00023136"/>
    </source>
</evidence>
<proteinExistence type="predicted"/>
<feature type="transmembrane region" description="Helical" evidence="6">
    <location>
        <begin position="41"/>
        <end position="62"/>
    </location>
</feature>
<evidence type="ECO:0000313" key="9">
    <source>
        <dbReference type="Proteomes" id="UP000622653"/>
    </source>
</evidence>
<gene>
    <name evidence="8" type="ORF">IRY55_01955</name>
</gene>
<evidence type="ECO:0000256" key="3">
    <source>
        <dbReference type="ARBA" id="ARBA00022989"/>
    </source>
</evidence>
<dbReference type="AlphaFoldDB" id="A0A8J7KGR6"/>
<evidence type="ECO:0000256" key="1">
    <source>
        <dbReference type="ARBA" id="ARBA00022475"/>
    </source>
</evidence>
<name>A0A8J7KGR6_9BACL</name>